<dbReference type="RefSeq" id="XP_053077804.1">
    <property type="nucleotide sequence ID" value="XM_053221829.1"/>
</dbReference>
<dbReference type="GeneID" id="113594378"/>
<keyword evidence="2" id="KW-0812">Transmembrane</keyword>
<keyword evidence="2" id="KW-0472">Membrane</keyword>
<dbReference type="Proteomes" id="UP001652583">
    <property type="component" value="Chromosome C2"/>
</dbReference>
<evidence type="ECO:0000256" key="1">
    <source>
        <dbReference type="SAM" id="MobiDB-lite"/>
    </source>
</evidence>
<gene>
    <name evidence="4" type="primary">SMIM34</name>
</gene>
<keyword evidence="2" id="KW-1133">Transmembrane helix</keyword>
<protein>
    <submittedName>
        <fullName evidence="4">Small integral membrane protein 34</fullName>
    </submittedName>
</protein>
<evidence type="ECO:0000313" key="4">
    <source>
        <dbReference type="RefSeq" id="XP_053077804.1"/>
    </source>
</evidence>
<evidence type="ECO:0000256" key="2">
    <source>
        <dbReference type="SAM" id="Phobius"/>
    </source>
</evidence>
<evidence type="ECO:0000313" key="3">
    <source>
        <dbReference type="Proteomes" id="UP001652583"/>
    </source>
</evidence>
<accession>A0ABM3Q1J7</accession>
<feature type="region of interest" description="Disordered" evidence="1">
    <location>
        <begin position="1"/>
        <end position="54"/>
    </location>
</feature>
<name>A0ABM3Q1J7_ACIJB</name>
<organism evidence="3 4">
    <name type="scientific">Acinonyx jubatus</name>
    <name type="common">Cheetah</name>
    <dbReference type="NCBI Taxonomy" id="32536"/>
    <lineage>
        <taxon>Eukaryota</taxon>
        <taxon>Metazoa</taxon>
        <taxon>Chordata</taxon>
        <taxon>Craniata</taxon>
        <taxon>Vertebrata</taxon>
        <taxon>Euteleostomi</taxon>
        <taxon>Mammalia</taxon>
        <taxon>Eutheria</taxon>
        <taxon>Laurasiatheria</taxon>
        <taxon>Carnivora</taxon>
        <taxon>Feliformia</taxon>
        <taxon>Felidae</taxon>
        <taxon>Felinae</taxon>
        <taxon>Acinonyx</taxon>
    </lineage>
</organism>
<proteinExistence type="predicted"/>
<keyword evidence="3" id="KW-1185">Reference proteome</keyword>
<feature type="transmembrane region" description="Helical" evidence="2">
    <location>
        <begin position="235"/>
        <end position="255"/>
    </location>
</feature>
<reference evidence="4" key="1">
    <citation type="submission" date="2025-08" db="UniProtKB">
        <authorList>
            <consortium name="RefSeq"/>
        </authorList>
    </citation>
    <scope>IDENTIFICATION</scope>
    <source>
        <tissue evidence="4">Blood</tissue>
    </source>
</reference>
<sequence>MTYSLKPPTPEAPAAQARPPCPEAAGLDSPPIQTPPQKRLLPTPPPPLPPQASFLYGTRRDRIPLLPHLTGSQGERTAGTSVLTSDPDPPFAFCHPGTPSGPFLPQLVGVGNPCLPGTTGRTTVQPSPYRETTGAQIEWYHVTPCSGNSVRPDVSWILQGGVLILSSLSTAAASTRLPRSQGTDHLVELIKWTPQGAPHPTQASIGLGYLLRDHMEGKNGTNSTRALKLPDGTSAAWYILTIIGIYGVIFLFRLASNILRKNDKSLEDIYYSNLTSELKKKNLQSKVAKCSALTFSNRAVLQSSQASLEPKCKNGGCQTEIQGIP</sequence>